<protein>
    <submittedName>
        <fullName evidence="1">Uncharacterized protein</fullName>
    </submittedName>
</protein>
<comment type="caution">
    <text evidence="1">The sequence shown here is derived from an EMBL/GenBank/DDBJ whole genome shotgun (WGS) entry which is preliminary data.</text>
</comment>
<name>A0ACC0V7B3_9HYPO</name>
<gene>
    <name evidence="1" type="ORF">N3K66_003189</name>
</gene>
<proteinExistence type="predicted"/>
<keyword evidence="2" id="KW-1185">Reference proteome</keyword>
<dbReference type="EMBL" id="CM047942">
    <property type="protein sequence ID" value="KAI9901372.1"/>
    <property type="molecule type" value="Genomic_DNA"/>
</dbReference>
<reference evidence="1" key="1">
    <citation type="submission" date="2022-10" db="EMBL/GenBank/DDBJ databases">
        <title>Complete Genome of Trichothecium roseum strain YXFP-22015, a Plant Pathogen Isolated from Citrus.</title>
        <authorList>
            <person name="Wang Y."/>
            <person name="Zhu L."/>
        </authorList>
    </citation>
    <scope>NUCLEOTIDE SEQUENCE</scope>
    <source>
        <strain evidence="1">YXFP-22015</strain>
    </source>
</reference>
<evidence type="ECO:0000313" key="2">
    <source>
        <dbReference type="Proteomes" id="UP001163324"/>
    </source>
</evidence>
<evidence type="ECO:0000313" key="1">
    <source>
        <dbReference type="EMBL" id="KAI9901372.1"/>
    </source>
</evidence>
<accession>A0ACC0V7B3</accession>
<sequence>MFQLASDPKTPLGRYRVLSSTAGVRVSPLCLGAMSLGDGAWADNMGSIDRAGSMALLDAFREAGGNFIDTASNYQDEESERVIGEWMEERGCRDEMVVATKYSCDWRSHVVGKGGRAVNFAGNSRKNLHLCARASLEKLRTGYIDILYVHLWDWTTSVAEVMDSLHALVEQGKVLYLGVSDTPAWIVAAANAYAATNGKTPFSVYQGRWNVMRRDFEREVIPMARHYGMALAPWDVLAGGKFQTREQVEERAKGGEALRQTLSKADGDIRFTHDQSDAEVAVSERLHEVARELGADVTVQQVALAYVMHKAIDVFPIVGGRKVEHLRSNIRALELRLSEEQIARLEAVGGFSLGFPMDLIGDDPRVTGKNGFILETVAKVDWPTPQKPVGMR</sequence>
<organism evidence="1 2">
    <name type="scientific">Trichothecium roseum</name>
    <dbReference type="NCBI Taxonomy" id="47278"/>
    <lineage>
        <taxon>Eukaryota</taxon>
        <taxon>Fungi</taxon>
        <taxon>Dikarya</taxon>
        <taxon>Ascomycota</taxon>
        <taxon>Pezizomycotina</taxon>
        <taxon>Sordariomycetes</taxon>
        <taxon>Hypocreomycetidae</taxon>
        <taxon>Hypocreales</taxon>
        <taxon>Hypocreales incertae sedis</taxon>
        <taxon>Trichothecium</taxon>
    </lineage>
</organism>
<dbReference type="Proteomes" id="UP001163324">
    <property type="component" value="Chromosome 3"/>
</dbReference>